<dbReference type="InterPro" id="IPR029154">
    <property type="entry name" value="HIBADH-like_NADP-bd"/>
</dbReference>
<dbReference type="InterPro" id="IPR015815">
    <property type="entry name" value="HIBADH-related"/>
</dbReference>
<dbReference type="Pfam" id="PF03446">
    <property type="entry name" value="NAD_binding_2"/>
    <property type="match status" value="1"/>
</dbReference>
<keyword evidence="7" id="KW-1185">Reference proteome</keyword>
<protein>
    <submittedName>
        <fullName evidence="6">2-hydroxy-3-oxopropionate reductase</fullName>
        <ecNumber evidence="6">1.1.1.60</ecNumber>
    </submittedName>
</protein>
<dbReference type="InterPro" id="IPR013328">
    <property type="entry name" value="6PGD_dom2"/>
</dbReference>
<evidence type="ECO:0000259" key="5">
    <source>
        <dbReference type="Pfam" id="PF14833"/>
    </source>
</evidence>
<dbReference type="EC" id="1.1.1.60" evidence="6"/>
<feature type="domain" description="6-phosphogluconate dehydrogenase NADP-binding" evidence="4">
    <location>
        <begin position="6"/>
        <end position="166"/>
    </location>
</feature>
<keyword evidence="1 6" id="KW-0560">Oxidoreductase</keyword>
<evidence type="ECO:0000313" key="7">
    <source>
        <dbReference type="Proteomes" id="UP000203589"/>
    </source>
</evidence>
<dbReference type="InterPro" id="IPR006115">
    <property type="entry name" value="6PGDH_NADP-bd"/>
</dbReference>
<dbReference type="Gene3D" id="1.10.1040.10">
    <property type="entry name" value="N-(1-d-carboxylethyl)-l-norvaline Dehydrogenase, domain 2"/>
    <property type="match status" value="1"/>
</dbReference>
<dbReference type="PIRSF" id="PIRSF000103">
    <property type="entry name" value="HIBADH"/>
    <property type="match status" value="1"/>
</dbReference>
<dbReference type="InterPro" id="IPR008927">
    <property type="entry name" value="6-PGluconate_DH-like_C_sf"/>
</dbReference>
<name>A0A222E4E2_9RHOB</name>
<evidence type="ECO:0000256" key="2">
    <source>
        <dbReference type="ARBA" id="ARBA00023027"/>
    </source>
</evidence>
<dbReference type="GO" id="GO:0050661">
    <property type="term" value="F:NADP binding"/>
    <property type="evidence" value="ECO:0007669"/>
    <property type="project" value="InterPro"/>
</dbReference>
<dbReference type="Proteomes" id="UP000203589">
    <property type="component" value="Chromosome"/>
</dbReference>
<sequence>MSSKVKVGFIGVGLMGHGMAKNLLEKGHPLVVKGNRNRAPVDDLLARGATEVSTPREMAANSDVIHICLSNAPQVESVFRGPDGILKGMRDGLIVVDCSTSDPNVTLALAAELAERGGHMVDAPLGRTPKEAEAGTLDAMVGADTEVFQRILPVMECWAGNINHVGPVGAGHKMKLIMNTIAMSYAALYSEVTALGAKVGIPPATIQRVIGSSRLGNGFFDTFMSYAVDRDRDAHKFSIANASKDVRYALAMAAEAGALSPMASATRQYFAQVEAQGFAEDYVPFLSDHVARMNGLDLEEEAKKGRD</sequence>
<dbReference type="EMBL" id="CP022540">
    <property type="protein sequence ID" value="ASP21010.1"/>
    <property type="molecule type" value="Genomic_DNA"/>
</dbReference>
<dbReference type="OrthoDB" id="9812907at2"/>
<evidence type="ECO:0000259" key="4">
    <source>
        <dbReference type="Pfam" id="PF03446"/>
    </source>
</evidence>
<dbReference type="GO" id="GO:0008679">
    <property type="term" value="F:2-hydroxy-3-oxopropionate reductase activity"/>
    <property type="evidence" value="ECO:0007669"/>
    <property type="project" value="UniProtKB-EC"/>
</dbReference>
<feature type="domain" description="3-hydroxyisobutyrate dehydrogenase-like NAD-binding" evidence="5">
    <location>
        <begin position="169"/>
        <end position="280"/>
    </location>
</feature>
<dbReference type="InterPro" id="IPR036291">
    <property type="entry name" value="NAD(P)-bd_dom_sf"/>
</dbReference>
<dbReference type="SUPFAM" id="SSF48179">
    <property type="entry name" value="6-phosphogluconate dehydrogenase C-terminal domain-like"/>
    <property type="match status" value="1"/>
</dbReference>
<accession>A0A222E4E2</accession>
<proteinExistence type="predicted"/>
<dbReference type="RefSeq" id="WP_094034983.1">
    <property type="nucleotide sequence ID" value="NZ_CP022540.1"/>
</dbReference>
<dbReference type="KEGG" id="aht:ANTHELSMS3_02334"/>
<dbReference type="PANTHER" id="PTHR43060">
    <property type="entry name" value="3-HYDROXYISOBUTYRATE DEHYDROGENASE-LIKE 1, MITOCHONDRIAL-RELATED"/>
    <property type="match status" value="1"/>
</dbReference>
<dbReference type="SUPFAM" id="SSF51735">
    <property type="entry name" value="NAD(P)-binding Rossmann-fold domains"/>
    <property type="match status" value="1"/>
</dbReference>
<reference evidence="6 7" key="1">
    <citation type="submission" date="2017-07" db="EMBL/GenBank/DDBJ databases">
        <title>Genome Sequence of Antarctobacter heliothermus Strain SMS3 Isolated from a culture of the Diatom Skeletonema marinoi.</title>
        <authorList>
            <person name="Topel M."/>
            <person name="Pinder M.I.M."/>
            <person name="Johansson O.N."/>
            <person name="Kourtchenko O."/>
            <person name="Godhe A."/>
            <person name="Clarke A.K."/>
        </authorList>
    </citation>
    <scope>NUCLEOTIDE SEQUENCE [LARGE SCALE GENOMIC DNA]</scope>
    <source>
        <strain evidence="6 7">SMS3</strain>
    </source>
</reference>
<evidence type="ECO:0000256" key="1">
    <source>
        <dbReference type="ARBA" id="ARBA00023002"/>
    </source>
</evidence>
<dbReference type="GO" id="GO:0051287">
    <property type="term" value="F:NAD binding"/>
    <property type="evidence" value="ECO:0007669"/>
    <property type="project" value="InterPro"/>
</dbReference>
<gene>
    <name evidence="6" type="ORF">ANTHELSMS3_02334</name>
</gene>
<dbReference type="AlphaFoldDB" id="A0A222E4E2"/>
<feature type="active site" evidence="3">
    <location>
        <position position="175"/>
    </location>
</feature>
<dbReference type="Pfam" id="PF14833">
    <property type="entry name" value="NAD_binding_11"/>
    <property type="match status" value="1"/>
</dbReference>
<keyword evidence="2" id="KW-0520">NAD</keyword>
<evidence type="ECO:0000313" key="6">
    <source>
        <dbReference type="EMBL" id="ASP21010.1"/>
    </source>
</evidence>
<evidence type="ECO:0000256" key="3">
    <source>
        <dbReference type="PIRSR" id="PIRSR000103-1"/>
    </source>
</evidence>
<dbReference type="PANTHER" id="PTHR43060:SF15">
    <property type="entry name" value="3-HYDROXYISOBUTYRATE DEHYDROGENASE-LIKE 1, MITOCHONDRIAL-RELATED"/>
    <property type="match status" value="1"/>
</dbReference>
<organism evidence="6 7">
    <name type="scientific">Antarctobacter heliothermus</name>
    <dbReference type="NCBI Taxonomy" id="74033"/>
    <lineage>
        <taxon>Bacteria</taxon>
        <taxon>Pseudomonadati</taxon>
        <taxon>Pseudomonadota</taxon>
        <taxon>Alphaproteobacteria</taxon>
        <taxon>Rhodobacterales</taxon>
        <taxon>Roseobacteraceae</taxon>
        <taxon>Antarctobacter</taxon>
    </lineage>
</organism>
<dbReference type="Gene3D" id="3.40.50.720">
    <property type="entry name" value="NAD(P)-binding Rossmann-like Domain"/>
    <property type="match status" value="1"/>
</dbReference>